<keyword evidence="1" id="KW-0812">Transmembrane</keyword>
<accession>A0A3N0EEP8</accession>
<feature type="transmembrane region" description="Helical" evidence="1">
    <location>
        <begin position="86"/>
        <end position="106"/>
    </location>
</feature>
<sequence>MSEKMKNILALSIILQVITVKLLALAPEFIEKYYSNGIYPFISAGFRYAFGWVPFSVGDVFYTLAGIFVFRFLIRNTRCLFRRPWYFLREILIVLSFAYFSFHLFWGMNYYRPPLHQTLDIGSKYTTEELLSFTEKLINRTNNIHQKLTDNDSVLVKLPYSRREIYDMSVLGYREISSENPHFSYAPESIKSSLFSLPLTYMGYSGYLNPFTNEAQVNSLQLDYRYPLISCHEEAHQIGFSAENEANFIGYLAATANKDPYFKFSGYAYMLRYCLNEVYRRDREAFARLKEQVHRGILKNYEEAAMFWSKYENPAEPVFKNTFNAYLKANNQTDGIKTYSYVVALLVNYHKKYPF</sequence>
<organism evidence="2 3">
    <name type="scientific">Sinomicrobium pectinilyticum</name>
    <dbReference type="NCBI Taxonomy" id="1084421"/>
    <lineage>
        <taxon>Bacteria</taxon>
        <taxon>Pseudomonadati</taxon>
        <taxon>Bacteroidota</taxon>
        <taxon>Flavobacteriia</taxon>
        <taxon>Flavobacteriales</taxon>
        <taxon>Flavobacteriaceae</taxon>
        <taxon>Sinomicrobium</taxon>
    </lineage>
</organism>
<dbReference type="AlphaFoldDB" id="A0A3N0EEP8"/>
<evidence type="ECO:0000313" key="2">
    <source>
        <dbReference type="EMBL" id="RNL86325.1"/>
    </source>
</evidence>
<dbReference type="InterPro" id="IPR024294">
    <property type="entry name" value="DUF3810"/>
</dbReference>
<dbReference type="EMBL" id="RJTM01000081">
    <property type="protein sequence ID" value="RNL86325.1"/>
    <property type="molecule type" value="Genomic_DNA"/>
</dbReference>
<keyword evidence="1" id="KW-0472">Membrane</keyword>
<proteinExistence type="predicted"/>
<dbReference type="Pfam" id="PF12725">
    <property type="entry name" value="DUF3810"/>
    <property type="match status" value="1"/>
</dbReference>
<evidence type="ECO:0000256" key="1">
    <source>
        <dbReference type="SAM" id="Phobius"/>
    </source>
</evidence>
<comment type="caution">
    <text evidence="2">The sequence shown here is derived from an EMBL/GenBank/DDBJ whole genome shotgun (WGS) entry which is preliminary data.</text>
</comment>
<feature type="transmembrane region" description="Helical" evidence="1">
    <location>
        <begin position="48"/>
        <end position="74"/>
    </location>
</feature>
<dbReference type="Proteomes" id="UP000267469">
    <property type="component" value="Unassembled WGS sequence"/>
</dbReference>
<keyword evidence="1" id="KW-1133">Transmembrane helix</keyword>
<protein>
    <submittedName>
        <fullName evidence="2">DUF3810 domain-containing protein</fullName>
    </submittedName>
</protein>
<name>A0A3N0EEP8_SINP1</name>
<evidence type="ECO:0000313" key="3">
    <source>
        <dbReference type="Proteomes" id="UP000267469"/>
    </source>
</evidence>
<reference evidence="2 3" key="1">
    <citation type="submission" date="2018-10" db="EMBL/GenBank/DDBJ databases">
        <title>Sinomicrobium pectinilyticum sp. nov., a pectinase-producing bacterium isolated from alkaline and saline soil, and emended description of the genus Sinomicrobium.</title>
        <authorList>
            <person name="Cheng B."/>
            <person name="Li C."/>
            <person name="Lai Q."/>
            <person name="Du M."/>
            <person name="Shao Z."/>
            <person name="Xu P."/>
            <person name="Yang C."/>
        </authorList>
    </citation>
    <scope>NUCLEOTIDE SEQUENCE [LARGE SCALE GENOMIC DNA]</scope>
    <source>
        <strain evidence="2 3">5DNS001</strain>
    </source>
</reference>
<dbReference type="OrthoDB" id="1048788at2"/>
<gene>
    <name evidence="2" type="ORF">ED312_11370</name>
</gene>
<keyword evidence="3" id="KW-1185">Reference proteome</keyword>